<dbReference type="EMBL" id="JAHRIQ010023667">
    <property type="protein sequence ID" value="MEQ2228317.1"/>
    <property type="molecule type" value="Genomic_DNA"/>
</dbReference>
<organism evidence="1 2">
    <name type="scientific">Ilyodon furcidens</name>
    <name type="common">goldbreast splitfin</name>
    <dbReference type="NCBI Taxonomy" id="33524"/>
    <lineage>
        <taxon>Eukaryota</taxon>
        <taxon>Metazoa</taxon>
        <taxon>Chordata</taxon>
        <taxon>Craniata</taxon>
        <taxon>Vertebrata</taxon>
        <taxon>Euteleostomi</taxon>
        <taxon>Actinopterygii</taxon>
        <taxon>Neopterygii</taxon>
        <taxon>Teleostei</taxon>
        <taxon>Neoteleostei</taxon>
        <taxon>Acanthomorphata</taxon>
        <taxon>Ovalentaria</taxon>
        <taxon>Atherinomorphae</taxon>
        <taxon>Cyprinodontiformes</taxon>
        <taxon>Goodeidae</taxon>
        <taxon>Ilyodon</taxon>
    </lineage>
</organism>
<evidence type="ECO:0000313" key="2">
    <source>
        <dbReference type="Proteomes" id="UP001482620"/>
    </source>
</evidence>
<protein>
    <submittedName>
        <fullName evidence="1">Uncharacterized protein</fullName>
    </submittedName>
</protein>
<reference evidence="1 2" key="1">
    <citation type="submission" date="2021-06" db="EMBL/GenBank/DDBJ databases">
        <authorList>
            <person name="Palmer J.M."/>
        </authorList>
    </citation>
    <scope>NUCLEOTIDE SEQUENCE [LARGE SCALE GENOMIC DNA]</scope>
    <source>
        <strain evidence="2">if_2019</strain>
        <tissue evidence="1">Muscle</tissue>
    </source>
</reference>
<evidence type="ECO:0000313" key="1">
    <source>
        <dbReference type="EMBL" id="MEQ2228317.1"/>
    </source>
</evidence>
<comment type="caution">
    <text evidence="1">The sequence shown here is derived from an EMBL/GenBank/DDBJ whole genome shotgun (WGS) entry which is preliminary data.</text>
</comment>
<gene>
    <name evidence="1" type="ORF">ILYODFUR_007663</name>
</gene>
<dbReference type="Proteomes" id="UP001482620">
    <property type="component" value="Unassembled WGS sequence"/>
</dbReference>
<keyword evidence="2" id="KW-1185">Reference proteome</keyword>
<name>A0ABV0T649_9TELE</name>
<accession>A0ABV0T649</accession>
<sequence length="112" mass="12414">MLISYFIGKSGSQSLGRGEVQIPYCLGSRVKFPQSVIIWEAMLSAGVLSSAMSAQPFTKKYTHPCANKLYADVDFIFQQPHRLISSIPHKQAVVHAKGALTTFVHIPYSTWT</sequence>
<proteinExistence type="predicted"/>